<proteinExistence type="inferred from homology"/>
<evidence type="ECO:0000313" key="3">
    <source>
        <dbReference type="EMBL" id="SEK70747.1"/>
    </source>
</evidence>
<feature type="domain" description="Class II aldolase/adducin N-terminal" evidence="2">
    <location>
        <begin position="25"/>
        <end position="204"/>
    </location>
</feature>
<dbReference type="STRING" id="1429083.GCA_001885685_00676"/>
<dbReference type="AlphaFoldDB" id="A0A1H7JA23"/>
<dbReference type="InterPro" id="IPR051017">
    <property type="entry name" value="Aldolase-II_Adducin_sf"/>
</dbReference>
<dbReference type="Pfam" id="PF00596">
    <property type="entry name" value="Aldolase_II"/>
    <property type="match status" value="1"/>
</dbReference>
<gene>
    <name evidence="3" type="ORF">SAMN05216214_104194</name>
</gene>
<dbReference type="FunFam" id="3.40.225.10:FF:000013">
    <property type="entry name" value="Class II aldolase"/>
    <property type="match status" value="1"/>
</dbReference>
<organism evidence="3 4">
    <name type="scientific">Atopomonas hussainii</name>
    <dbReference type="NCBI Taxonomy" id="1429083"/>
    <lineage>
        <taxon>Bacteria</taxon>
        <taxon>Pseudomonadati</taxon>
        <taxon>Pseudomonadota</taxon>
        <taxon>Gammaproteobacteria</taxon>
        <taxon>Pseudomonadales</taxon>
        <taxon>Pseudomonadaceae</taxon>
        <taxon>Atopomonas</taxon>
    </lineage>
</organism>
<dbReference type="GO" id="GO:0005856">
    <property type="term" value="C:cytoskeleton"/>
    <property type="evidence" value="ECO:0007669"/>
    <property type="project" value="TreeGrafter"/>
</dbReference>
<evidence type="ECO:0000259" key="2">
    <source>
        <dbReference type="SMART" id="SM01007"/>
    </source>
</evidence>
<keyword evidence="4" id="KW-1185">Reference proteome</keyword>
<name>A0A1H7JA23_9GAMM</name>
<sequence length="260" mass="28275">MSLAQTLQDLNVKQHVSAAEWQTRVDLAACYRLIAHYGWDDLIFTHISAKVPGTEEFLINPYGLMFHEITASSLVKIDLHGNKLMDTPFDINPAGFTIHSAVHEAREDVACVLHTHTAQGVAVAAQKDGVLPLSQQSLFVLASLSYHDYEGVALREDEKARLQADLGHTNFMLLRNHGLMTVGGSIADTFLMMFTFQRACEIQVMAQSGGGALVSIPGEILAGAKQMVAGVMKTKEGMGGGLAWPALLRLLDAKDPSYRS</sequence>
<dbReference type="RefSeq" id="WP_071873251.1">
    <property type="nucleotide sequence ID" value="NZ_FOAS01000004.1"/>
</dbReference>
<protein>
    <submittedName>
        <fullName evidence="3">Ribulose-5-phosphate 4-epimerase/Fuculose-1-phosphate aldolase</fullName>
    </submittedName>
</protein>
<dbReference type="OrthoDB" id="8859181at2"/>
<accession>A0A1H7JA23</accession>
<dbReference type="Gene3D" id="3.40.225.10">
    <property type="entry name" value="Class II aldolase/adducin N-terminal domain"/>
    <property type="match status" value="1"/>
</dbReference>
<evidence type="ECO:0000256" key="1">
    <source>
        <dbReference type="ARBA" id="ARBA00037961"/>
    </source>
</evidence>
<dbReference type="EMBL" id="FOAS01000004">
    <property type="protein sequence ID" value="SEK70747.1"/>
    <property type="molecule type" value="Genomic_DNA"/>
</dbReference>
<dbReference type="PANTHER" id="PTHR10672:SF3">
    <property type="entry name" value="PROTEIN HU-LI TAI SHAO"/>
    <property type="match status" value="1"/>
</dbReference>
<dbReference type="InterPro" id="IPR036409">
    <property type="entry name" value="Aldolase_II/adducin_N_sf"/>
</dbReference>
<comment type="similarity">
    <text evidence="1">Belongs to the aldolase class II family.</text>
</comment>
<dbReference type="SMART" id="SM01007">
    <property type="entry name" value="Aldolase_II"/>
    <property type="match status" value="1"/>
</dbReference>
<reference evidence="3 4" key="1">
    <citation type="submission" date="2016-10" db="EMBL/GenBank/DDBJ databases">
        <authorList>
            <person name="de Groot N.N."/>
        </authorList>
    </citation>
    <scope>NUCLEOTIDE SEQUENCE [LARGE SCALE GENOMIC DNA]</scope>
    <source>
        <strain evidence="3 4">JCM 19513</strain>
    </source>
</reference>
<dbReference type="GO" id="GO:0005996">
    <property type="term" value="P:monosaccharide metabolic process"/>
    <property type="evidence" value="ECO:0007669"/>
    <property type="project" value="UniProtKB-ARBA"/>
</dbReference>
<dbReference type="InterPro" id="IPR001303">
    <property type="entry name" value="Aldolase_II/adducin_N"/>
</dbReference>
<dbReference type="SUPFAM" id="SSF53639">
    <property type="entry name" value="AraD/HMP-PK domain-like"/>
    <property type="match status" value="1"/>
</dbReference>
<dbReference type="GO" id="GO:0051015">
    <property type="term" value="F:actin filament binding"/>
    <property type="evidence" value="ECO:0007669"/>
    <property type="project" value="TreeGrafter"/>
</dbReference>
<dbReference type="PANTHER" id="PTHR10672">
    <property type="entry name" value="ADDUCIN"/>
    <property type="match status" value="1"/>
</dbReference>
<evidence type="ECO:0000313" key="4">
    <source>
        <dbReference type="Proteomes" id="UP000185766"/>
    </source>
</evidence>
<dbReference type="Proteomes" id="UP000185766">
    <property type="component" value="Unassembled WGS sequence"/>
</dbReference>
<dbReference type="NCBIfam" id="NF005451">
    <property type="entry name" value="PRK07044.1"/>
    <property type="match status" value="1"/>
</dbReference>